<gene>
    <name evidence="1" type="ORF">NOO_LOCUS13425</name>
</gene>
<protein>
    <submittedName>
        <fullName evidence="1 3">Uncharacterized protein</fullName>
    </submittedName>
</protein>
<reference evidence="3" key="1">
    <citation type="submission" date="2016-06" db="UniProtKB">
        <authorList>
            <consortium name="WormBaseParasite"/>
        </authorList>
    </citation>
    <scope>IDENTIFICATION</scope>
</reference>
<accession>A0A182EZ16</accession>
<dbReference type="Proteomes" id="UP000271087">
    <property type="component" value="Unassembled WGS sequence"/>
</dbReference>
<reference evidence="1 2" key="2">
    <citation type="submission" date="2018-08" db="EMBL/GenBank/DDBJ databases">
        <authorList>
            <person name="Laetsch R D."/>
            <person name="Stevens L."/>
            <person name="Kumar S."/>
            <person name="Blaxter L. M."/>
        </authorList>
    </citation>
    <scope>NUCLEOTIDE SEQUENCE [LARGE SCALE GENOMIC DNA]</scope>
</reference>
<sequence>MIANLPPSSTNLFLYKGYSSFPVTVLDTNARGYCLELFRLSCMVNLDSVYRK</sequence>
<keyword evidence="2" id="KW-1185">Reference proteome</keyword>
<proteinExistence type="predicted"/>
<dbReference type="WBParaSite" id="nOo.2.0.1.t13425-RA">
    <property type="protein sequence ID" value="nOo.2.0.1.t13425-RA"/>
    <property type="gene ID" value="nOo.2.0.1.g13425"/>
</dbReference>
<organism evidence="3">
    <name type="scientific">Onchocerca ochengi</name>
    <name type="common">Filarial nematode worm</name>
    <dbReference type="NCBI Taxonomy" id="42157"/>
    <lineage>
        <taxon>Eukaryota</taxon>
        <taxon>Metazoa</taxon>
        <taxon>Ecdysozoa</taxon>
        <taxon>Nematoda</taxon>
        <taxon>Chromadorea</taxon>
        <taxon>Rhabditida</taxon>
        <taxon>Spirurina</taxon>
        <taxon>Spiruromorpha</taxon>
        <taxon>Filarioidea</taxon>
        <taxon>Onchocercidae</taxon>
        <taxon>Onchocerca</taxon>
    </lineage>
</organism>
<name>A0A182EZ16_ONCOC</name>
<dbReference type="AlphaFoldDB" id="A0A182EZ16"/>
<evidence type="ECO:0000313" key="1">
    <source>
        <dbReference type="EMBL" id="VDN01891.1"/>
    </source>
</evidence>
<evidence type="ECO:0000313" key="3">
    <source>
        <dbReference type="WBParaSite" id="nOo.2.0.1.t13425-RA"/>
    </source>
</evidence>
<evidence type="ECO:0000313" key="2">
    <source>
        <dbReference type="Proteomes" id="UP000271087"/>
    </source>
</evidence>
<dbReference type="EMBL" id="UYRW01015371">
    <property type="protein sequence ID" value="VDN01891.1"/>
    <property type="molecule type" value="Genomic_DNA"/>
</dbReference>